<dbReference type="AlphaFoldDB" id="A0A1Y5TZH5"/>
<dbReference type="InterPro" id="IPR057739">
    <property type="entry name" value="Glyco_hydro_29_N"/>
</dbReference>
<evidence type="ECO:0000313" key="10">
    <source>
        <dbReference type="Proteomes" id="UP000193900"/>
    </source>
</evidence>
<keyword evidence="10" id="KW-1185">Reference proteome</keyword>
<dbReference type="InterPro" id="IPR000933">
    <property type="entry name" value="Glyco_hydro_29"/>
</dbReference>
<accession>A0A1Y5TZH5</accession>
<dbReference type="SUPFAM" id="SSF51445">
    <property type="entry name" value="(Trans)glycosidases"/>
    <property type="match status" value="1"/>
</dbReference>
<evidence type="ECO:0000313" key="9">
    <source>
        <dbReference type="EMBL" id="SLN77495.1"/>
    </source>
</evidence>
<evidence type="ECO:0000259" key="8">
    <source>
        <dbReference type="Pfam" id="PF16757"/>
    </source>
</evidence>
<keyword evidence="4" id="KW-0732">Signal</keyword>
<keyword evidence="6" id="KW-0326">Glycosidase</keyword>
<dbReference type="Proteomes" id="UP000193900">
    <property type="component" value="Unassembled WGS sequence"/>
</dbReference>
<dbReference type="GO" id="GO:0006004">
    <property type="term" value="P:fucose metabolic process"/>
    <property type="evidence" value="ECO:0007669"/>
    <property type="project" value="InterPro"/>
</dbReference>
<feature type="domain" description="Alpha-L-fucosidase C-terminal" evidence="8">
    <location>
        <begin position="402"/>
        <end position="478"/>
    </location>
</feature>
<dbReference type="GO" id="GO:0016139">
    <property type="term" value="P:glycoside catabolic process"/>
    <property type="evidence" value="ECO:0007669"/>
    <property type="project" value="TreeGrafter"/>
</dbReference>
<proteinExistence type="inferred from homology"/>
<dbReference type="InterPro" id="IPR016286">
    <property type="entry name" value="FUC_metazoa-typ"/>
</dbReference>
<dbReference type="InterPro" id="IPR013780">
    <property type="entry name" value="Glyco_hydro_b"/>
</dbReference>
<evidence type="ECO:0000256" key="5">
    <source>
        <dbReference type="ARBA" id="ARBA00022801"/>
    </source>
</evidence>
<sequence length="483" mass="55408">MTTEYQPNWRSLRQHQCPQWFKDAKFGIYTHWGIYSVPAIGPNTSWYGHDMYRGATAQHAAHLKRFGPAEKFGYKDFIPQFTAEKFDADQWAEAFAGAGAKFAGPVAEHHDGFSMWPTKTSRWNAAEMGPKRDVVGEQAKAFRAADMKYMVAMHHAEHWWFFPHWMKNTDAADPAFAEFYGEAHNTDISIPDADWDREAEWAMQDKPNEAFLKKWYDRLVEVVEGYEPDYIWFDFGLKFIREDLKQQFLAYYYNKGREWDREVLVTYKWDNLPPGTATVDIELGRMSDITYFEWITDTTVDDGQAWGYMEGAAYKSPTELIHYLVDNVSKNGYMLLNVGPKADGTLPDEALAILAEMGRWLGVNGEAIYGTTAWYKFGEGPTNFEVEGAFGDMSEKVAFTGKDFRFTVKDNVLYAIAMAWPDRTFVIESLSALYDGEVEKVEMLGHGGPLGFRQTSRGLEIDRPAQTAGDHAHTFKITRRTQY</sequence>
<dbReference type="InterPro" id="IPR017853">
    <property type="entry name" value="GH"/>
</dbReference>
<dbReference type="Pfam" id="PF01120">
    <property type="entry name" value="Alpha_L_fucos"/>
    <property type="match status" value="1"/>
</dbReference>
<dbReference type="GO" id="GO:0004560">
    <property type="term" value="F:alpha-L-fucosidase activity"/>
    <property type="evidence" value="ECO:0007669"/>
    <property type="project" value="InterPro"/>
</dbReference>
<evidence type="ECO:0000259" key="7">
    <source>
        <dbReference type="Pfam" id="PF01120"/>
    </source>
</evidence>
<protein>
    <recommendedName>
        <fullName evidence="3">alpha-L-fucosidase</fullName>
        <ecNumber evidence="3">3.2.1.51</ecNumber>
    </recommendedName>
</protein>
<evidence type="ECO:0000256" key="1">
    <source>
        <dbReference type="ARBA" id="ARBA00004071"/>
    </source>
</evidence>
<reference evidence="9 10" key="1">
    <citation type="submission" date="2017-03" db="EMBL/GenBank/DDBJ databases">
        <authorList>
            <person name="Afonso C.L."/>
            <person name="Miller P.J."/>
            <person name="Scott M.A."/>
            <person name="Spackman E."/>
            <person name="Goraichik I."/>
            <person name="Dimitrov K.M."/>
            <person name="Suarez D.L."/>
            <person name="Swayne D.E."/>
        </authorList>
    </citation>
    <scope>NUCLEOTIDE SEQUENCE [LARGE SCALE GENOMIC DNA]</scope>
    <source>
        <strain evidence="9 10">CECT 7023</strain>
    </source>
</reference>
<comment type="function">
    <text evidence="1">Alpha-L-fucosidase is responsible for hydrolyzing the alpha-1,6-linked fucose joined to the reducing-end N-acetylglucosamine of the carbohydrate moieties of glycoproteins.</text>
</comment>
<evidence type="ECO:0000256" key="2">
    <source>
        <dbReference type="ARBA" id="ARBA00007951"/>
    </source>
</evidence>
<dbReference type="InterPro" id="IPR031919">
    <property type="entry name" value="Fucosidase_C"/>
</dbReference>
<dbReference type="Gene3D" id="3.20.20.80">
    <property type="entry name" value="Glycosidases"/>
    <property type="match status" value="1"/>
</dbReference>
<dbReference type="PANTHER" id="PTHR10030:SF37">
    <property type="entry name" value="ALPHA-L-FUCOSIDASE-RELATED"/>
    <property type="match status" value="1"/>
</dbReference>
<dbReference type="GO" id="GO:0005764">
    <property type="term" value="C:lysosome"/>
    <property type="evidence" value="ECO:0007669"/>
    <property type="project" value="TreeGrafter"/>
</dbReference>
<dbReference type="EC" id="3.2.1.51" evidence="3"/>
<name>A0A1Y5TZH5_9RHOB</name>
<evidence type="ECO:0000256" key="4">
    <source>
        <dbReference type="ARBA" id="ARBA00022729"/>
    </source>
</evidence>
<dbReference type="Pfam" id="PF16757">
    <property type="entry name" value="Fucosidase_C"/>
    <property type="match status" value="1"/>
</dbReference>
<organism evidence="9 10">
    <name type="scientific">Roseisalinus antarcticus</name>
    <dbReference type="NCBI Taxonomy" id="254357"/>
    <lineage>
        <taxon>Bacteria</taxon>
        <taxon>Pseudomonadati</taxon>
        <taxon>Pseudomonadota</taxon>
        <taxon>Alphaproteobacteria</taxon>
        <taxon>Rhodobacterales</taxon>
        <taxon>Roseobacteraceae</taxon>
        <taxon>Roseisalinus</taxon>
    </lineage>
</organism>
<dbReference type="EMBL" id="FWFZ01000055">
    <property type="protein sequence ID" value="SLN77495.1"/>
    <property type="molecule type" value="Genomic_DNA"/>
</dbReference>
<dbReference type="OrthoDB" id="7176684at2"/>
<gene>
    <name evidence="9" type="ORF">ROA7023_04417</name>
</gene>
<comment type="similarity">
    <text evidence="2">Belongs to the glycosyl hydrolase 29 family.</text>
</comment>
<dbReference type="Gene3D" id="2.60.40.1180">
    <property type="entry name" value="Golgi alpha-mannosidase II"/>
    <property type="match status" value="1"/>
</dbReference>
<dbReference type="PIRSF" id="PIRSF001092">
    <property type="entry name" value="Alpha-L-fucosidase"/>
    <property type="match status" value="1"/>
</dbReference>
<keyword evidence="5" id="KW-0378">Hydrolase</keyword>
<dbReference type="PANTHER" id="PTHR10030">
    <property type="entry name" value="ALPHA-L-FUCOSIDASE"/>
    <property type="match status" value="1"/>
</dbReference>
<feature type="domain" description="Glycoside hydrolase family 29 N-terminal" evidence="7">
    <location>
        <begin position="3"/>
        <end position="366"/>
    </location>
</feature>
<evidence type="ECO:0000256" key="6">
    <source>
        <dbReference type="ARBA" id="ARBA00023295"/>
    </source>
</evidence>
<dbReference type="SMART" id="SM00812">
    <property type="entry name" value="Alpha_L_fucos"/>
    <property type="match status" value="1"/>
</dbReference>
<evidence type="ECO:0000256" key="3">
    <source>
        <dbReference type="ARBA" id="ARBA00012662"/>
    </source>
</evidence>